<sequence length="109" mass="12389">MREMRLSRPYFELVADGRKTVEVRVLSPKVRGLAAGDLIRFVCGQDQVLTRVVRVARHADFEELLDAEGVERVNPDAARDEQLDAVRHIYPPEKEALGVLAIEIERVRP</sequence>
<dbReference type="Pfam" id="PF04266">
    <property type="entry name" value="ASCH"/>
    <property type="match status" value="1"/>
</dbReference>
<dbReference type="SMART" id="SM01022">
    <property type="entry name" value="ASCH"/>
    <property type="match status" value="1"/>
</dbReference>
<evidence type="ECO:0000313" key="3">
    <source>
        <dbReference type="Proteomes" id="UP000198953"/>
    </source>
</evidence>
<dbReference type="AlphaFoldDB" id="A0A1H7LTY5"/>
<dbReference type="SUPFAM" id="SSF88697">
    <property type="entry name" value="PUA domain-like"/>
    <property type="match status" value="1"/>
</dbReference>
<dbReference type="InterPro" id="IPR007374">
    <property type="entry name" value="ASCH_domain"/>
</dbReference>
<name>A0A1H7LTY5_9ACTN</name>
<dbReference type="Gene3D" id="2.30.130.30">
    <property type="entry name" value="Hypothetical protein"/>
    <property type="match status" value="1"/>
</dbReference>
<dbReference type="Proteomes" id="UP000198953">
    <property type="component" value="Unassembled WGS sequence"/>
</dbReference>
<protein>
    <submittedName>
        <fullName evidence="2">ASC-1 homology (ASCH) domain-containing protein</fullName>
    </submittedName>
</protein>
<dbReference type="EMBL" id="FOBF01000003">
    <property type="protein sequence ID" value="SEL01945.1"/>
    <property type="molecule type" value="Genomic_DNA"/>
</dbReference>
<keyword evidence="3" id="KW-1185">Reference proteome</keyword>
<feature type="domain" description="ASCH" evidence="1">
    <location>
        <begin position="4"/>
        <end position="108"/>
    </location>
</feature>
<evidence type="ECO:0000259" key="1">
    <source>
        <dbReference type="SMART" id="SM01022"/>
    </source>
</evidence>
<proteinExistence type="predicted"/>
<dbReference type="InterPro" id="IPR015947">
    <property type="entry name" value="PUA-like_sf"/>
</dbReference>
<gene>
    <name evidence="2" type="ORF">SAMN05660976_01662</name>
</gene>
<accession>A0A1H7LTY5</accession>
<organism evidence="2 3">
    <name type="scientific">Nonomuraea pusilla</name>
    <dbReference type="NCBI Taxonomy" id="46177"/>
    <lineage>
        <taxon>Bacteria</taxon>
        <taxon>Bacillati</taxon>
        <taxon>Actinomycetota</taxon>
        <taxon>Actinomycetes</taxon>
        <taxon>Streptosporangiales</taxon>
        <taxon>Streptosporangiaceae</taxon>
        <taxon>Nonomuraea</taxon>
    </lineage>
</organism>
<evidence type="ECO:0000313" key="2">
    <source>
        <dbReference type="EMBL" id="SEL01945.1"/>
    </source>
</evidence>
<reference evidence="2 3" key="1">
    <citation type="submission" date="2016-10" db="EMBL/GenBank/DDBJ databases">
        <authorList>
            <person name="de Groot N.N."/>
        </authorList>
    </citation>
    <scope>NUCLEOTIDE SEQUENCE [LARGE SCALE GENOMIC DNA]</scope>
    <source>
        <strain evidence="2 3">DSM 43357</strain>
    </source>
</reference>